<evidence type="ECO:0000313" key="4">
    <source>
        <dbReference type="EMBL" id="MCZ3371205.1"/>
    </source>
</evidence>
<feature type="domain" description="Phosphatidic acid phosphatase type 2/haloperoxidase" evidence="2">
    <location>
        <begin position="56"/>
        <end position="166"/>
    </location>
</feature>
<proteinExistence type="predicted"/>
<dbReference type="PANTHER" id="PTHR14969:SF58">
    <property type="entry name" value="UNDECAPRENYL-DIPHOSPHATASE BCRC"/>
    <property type="match status" value="1"/>
</dbReference>
<dbReference type="RefSeq" id="WP_048081906.1">
    <property type="nucleotide sequence ID" value="NZ_JAPVER010000020.1"/>
</dbReference>
<dbReference type="SMART" id="SM00014">
    <property type="entry name" value="acidPPc"/>
    <property type="match status" value="1"/>
</dbReference>
<dbReference type="CDD" id="cd03385">
    <property type="entry name" value="PAP2_BcrC_like"/>
    <property type="match status" value="1"/>
</dbReference>
<reference evidence="3" key="1">
    <citation type="submission" date="2022-12" db="EMBL/GenBank/DDBJ databases">
        <title>Reclassification of two methanogenic archaea species isolated from the Kolyma lowland permafrost.</title>
        <authorList>
            <person name="Trubitsyn V.E."/>
            <person name="Rivkina E.M."/>
            <person name="Shcherbakova V.A."/>
        </authorList>
    </citation>
    <scope>NUCLEOTIDE SEQUENCE</scope>
    <source>
        <strain evidence="3">M2</strain>
        <strain evidence="4">MK4</strain>
    </source>
</reference>
<dbReference type="Gene3D" id="1.20.144.10">
    <property type="entry name" value="Phosphatidic acid phosphatase type 2/haloperoxidase"/>
    <property type="match status" value="1"/>
</dbReference>
<dbReference type="InterPro" id="IPR036938">
    <property type="entry name" value="PAP2/HPO_sf"/>
</dbReference>
<evidence type="ECO:0000259" key="2">
    <source>
        <dbReference type="SMART" id="SM00014"/>
    </source>
</evidence>
<dbReference type="AlphaFoldDB" id="A0A9E5DHG7"/>
<dbReference type="InterPro" id="IPR000326">
    <property type="entry name" value="PAP2/HPO"/>
</dbReference>
<accession>A0A9E5DHG7</accession>
<protein>
    <submittedName>
        <fullName evidence="3">Undecaprenyl-diphosphatase</fullName>
    </submittedName>
</protein>
<keyword evidence="5" id="KW-1185">Reference proteome</keyword>
<dbReference type="GO" id="GO:0005886">
    <property type="term" value="C:plasma membrane"/>
    <property type="evidence" value="ECO:0007669"/>
    <property type="project" value="InterPro"/>
</dbReference>
<name>A0A9E5DHG7_9EURY</name>
<comment type="caution">
    <text evidence="3">The sequence shown here is derived from an EMBL/GenBank/DDBJ whole genome shotgun (WGS) entry which is preliminary data.</text>
</comment>
<keyword evidence="1" id="KW-0812">Transmembrane</keyword>
<keyword evidence="1" id="KW-0472">Membrane</keyword>
<evidence type="ECO:0000256" key="1">
    <source>
        <dbReference type="SAM" id="Phobius"/>
    </source>
</evidence>
<evidence type="ECO:0000313" key="5">
    <source>
        <dbReference type="Proteomes" id="UP001068021"/>
    </source>
</evidence>
<evidence type="ECO:0000313" key="3">
    <source>
        <dbReference type="EMBL" id="MCZ3365741.1"/>
    </source>
</evidence>
<dbReference type="EMBL" id="JAPVER010000020">
    <property type="protein sequence ID" value="MCZ3365741.1"/>
    <property type="molecule type" value="Genomic_DNA"/>
</dbReference>
<feature type="transmembrane region" description="Helical" evidence="1">
    <location>
        <begin position="59"/>
        <end position="79"/>
    </location>
</feature>
<feature type="transmembrane region" description="Helical" evidence="1">
    <location>
        <begin position="26"/>
        <end position="47"/>
    </location>
</feature>
<dbReference type="Proteomes" id="UP001074446">
    <property type="component" value="Unassembled WGS sequence"/>
</dbReference>
<organism evidence="3 5">
    <name type="scientific">Methanobacterium veterum</name>
    <dbReference type="NCBI Taxonomy" id="408577"/>
    <lineage>
        <taxon>Archaea</taxon>
        <taxon>Methanobacteriati</taxon>
        <taxon>Methanobacteriota</taxon>
        <taxon>Methanomada group</taxon>
        <taxon>Methanobacteria</taxon>
        <taxon>Methanobacteriales</taxon>
        <taxon>Methanobacteriaceae</taxon>
        <taxon>Methanobacterium</taxon>
    </lineage>
</organism>
<feature type="transmembrane region" description="Helical" evidence="1">
    <location>
        <begin position="151"/>
        <end position="168"/>
    </location>
</feature>
<keyword evidence="1" id="KW-1133">Transmembrane helix</keyword>
<dbReference type="InterPro" id="IPR033879">
    <property type="entry name" value="UPP_Pase"/>
</dbReference>
<dbReference type="EMBL" id="JAPVES010000024">
    <property type="protein sequence ID" value="MCZ3371205.1"/>
    <property type="molecule type" value="Genomic_DNA"/>
</dbReference>
<dbReference type="Proteomes" id="UP001068021">
    <property type="component" value="Unassembled WGS sequence"/>
</dbReference>
<feature type="transmembrane region" description="Helical" evidence="1">
    <location>
        <begin position="126"/>
        <end position="145"/>
    </location>
</feature>
<gene>
    <name evidence="4" type="ORF">O3H35_00990</name>
    <name evidence="3" type="ORF">O3H54_07575</name>
</gene>
<dbReference type="GO" id="GO:0050380">
    <property type="term" value="F:undecaprenyl-diphosphatase activity"/>
    <property type="evidence" value="ECO:0007669"/>
    <property type="project" value="InterPro"/>
</dbReference>
<dbReference type="SUPFAM" id="SSF48317">
    <property type="entry name" value="Acid phosphatase/Vanadium-dependent haloperoxidase"/>
    <property type="match status" value="1"/>
</dbReference>
<sequence>MIEQLNMALFYMINQYAGLNPFVDTFAILSAQYTPLIFVIALICLWIKKGTTTKNIVLYSIYAAILGLIINYVIGQFYFHPRPFMIPIGTTLFHYPAETSFPSDHTTFMISIALMMSYFKETRKISMMLVILGLIGGFLRVFAGVHFPLDIIGSLGVSIIASLTVYYLKDSLTSLNRKIEGVYSKIAGR</sequence>
<dbReference type="Pfam" id="PF01569">
    <property type="entry name" value="PAP2"/>
    <property type="match status" value="1"/>
</dbReference>
<dbReference type="PANTHER" id="PTHR14969">
    <property type="entry name" value="SPHINGOSINE-1-PHOSPHATE PHOSPHOHYDROLASE"/>
    <property type="match status" value="1"/>
</dbReference>